<sequence>MSKEDVVTLLAISTAITNPRKLSTACTALCRTLSATKSLGSAMSSLVDTLSPSHFLSPGSESAPKTSPHAMIKHVRVAPLFHVHHNIVTGKHLIHRIVRHLDYPAARRVAVGVVDRDFRLVGVPLKTNFHDDLIFTAIASNVFAALGATDGSLDGHWVI</sequence>
<name>A0A0C3NJ41_PISTI</name>
<gene>
    <name evidence="1" type="ORF">M404DRAFT_28994</name>
</gene>
<keyword evidence="2" id="KW-1185">Reference proteome</keyword>
<proteinExistence type="predicted"/>
<organism evidence="1 2">
    <name type="scientific">Pisolithus tinctorius Marx 270</name>
    <dbReference type="NCBI Taxonomy" id="870435"/>
    <lineage>
        <taxon>Eukaryota</taxon>
        <taxon>Fungi</taxon>
        <taxon>Dikarya</taxon>
        <taxon>Basidiomycota</taxon>
        <taxon>Agaricomycotina</taxon>
        <taxon>Agaricomycetes</taxon>
        <taxon>Agaricomycetidae</taxon>
        <taxon>Boletales</taxon>
        <taxon>Sclerodermatineae</taxon>
        <taxon>Pisolithaceae</taxon>
        <taxon>Pisolithus</taxon>
    </lineage>
</organism>
<dbReference type="InParanoid" id="A0A0C3NJ41"/>
<reference evidence="2" key="2">
    <citation type="submission" date="2015-01" db="EMBL/GenBank/DDBJ databases">
        <title>Evolutionary Origins and Diversification of the Mycorrhizal Mutualists.</title>
        <authorList>
            <consortium name="DOE Joint Genome Institute"/>
            <consortium name="Mycorrhizal Genomics Consortium"/>
            <person name="Kohler A."/>
            <person name="Kuo A."/>
            <person name="Nagy L.G."/>
            <person name="Floudas D."/>
            <person name="Copeland A."/>
            <person name="Barry K.W."/>
            <person name="Cichocki N."/>
            <person name="Veneault-Fourrey C."/>
            <person name="LaButti K."/>
            <person name="Lindquist E.A."/>
            <person name="Lipzen A."/>
            <person name="Lundell T."/>
            <person name="Morin E."/>
            <person name="Murat C."/>
            <person name="Riley R."/>
            <person name="Ohm R."/>
            <person name="Sun H."/>
            <person name="Tunlid A."/>
            <person name="Henrissat B."/>
            <person name="Grigoriev I.V."/>
            <person name="Hibbett D.S."/>
            <person name="Martin F."/>
        </authorList>
    </citation>
    <scope>NUCLEOTIDE SEQUENCE [LARGE SCALE GENOMIC DNA]</scope>
    <source>
        <strain evidence="2">Marx 270</strain>
    </source>
</reference>
<evidence type="ECO:0000313" key="2">
    <source>
        <dbReference type="Proteomes" id="UP000054217"/>
    </source>
</evidence>
<dbReference type="AlphaFoldDB" id="A0A0C3NJ41"/>
<evidence type="ECO:0000313" key="1">
    <source>
        <dbReference type="EMBL" id="KIO01005.1"/>
    </source>
</evidence>
<dbReference type="HOGENOM" id="CLU_1661518_0_0_1"/>
<dbReference type="Proteomes" id="UP000054217">
    <property type="component" value="Unassembled WGS sequence"/>
</dbReference>
<dbReference type="EMBL" id="KN831991">
    <property type="protein sequence ID" value="KIO01005.1"/>
    <property type="molecule type" value="Genomic_DNA"/>
</dbReference>
<reference evidence="1 2" key="1">
    <citation type="submission" date="2014-04" db="EMBL/GenBank/DDBJ databases">
        <authorList>
            <consortium name="DOE Joint Genome Institute"/>
            <person name="Kuo A."/>
            <person name="Kohler A."/>
            <person name="Costa M.D."/>
            <person name="Nagy L.G."/>
            <person name="Floudas D."/>
            <person name="Copeland A."/>
            <person name="Barry K.W."/>
            <person name="Cichocki N."/>
            <person name="Veneault-Fourrey C."/>
            <person name="LaButti K."/>
            <person name="Lindquist E.A."/>
            <person name="Lipzen A."/>
            <person name="Lundell T."/>
            <person name="Morin E."/>
            <person name="Murat C."/>
            <person name="Sun H."/>
            <person name="Tunlid A."/>
            <person name="Henrissat B."/>
            <person name="Grigoriev I.V."/>
            <person name="Hibbett D.S."/>
            <person name="Martin F."/>
            <person name="Nordberg H.P."/>
            <person name="Cantor M.N."/>
            <person name="Hua S.X."/>
        </authorList>
    </citation>
    <scope>NUCLEOTIDE SEQUENCE [LARGE SCALE GENOMIC DNA]</scope>
    <source>
        <strain evidence="1 2">Marx 270</strain>
    </source>
</reference>
<accession>A0A0C3NJ41</accession>
<protein>
    <submittedName>
        <fullName evidence="1">Uncharacterized protein</fullName>
    </submittedName>
</protein>